<accession>A0A3S3UL84</accession>
<evidence type="ECO:0000256" key="1">
    <source>
        <dbReference type="SAM" id="MobiDB-lite"/>
    </source>
</evidence>
<feature type="transmembrane region" description="Helical" evidence="2">
    <location>
        <begin position="6"/>
        <end position="34"/>
    </location>
</feature>
<dbReference type="RefSeq" id="WP_128784704.1">
    <property type="nucleotide sequence ID" value="NZ_JAKJSG010000069.1"/>
</dbReference>
<feature type="region of interest" description="Disordered" evidence="1">
    <location>
        <begin position="52"/>
        <end position="100"/>
    </location>
</feature>
<keyword evidence="2" id="KW-0812">Transmembrane</keyword>
<reference evidence="3 4" key="1">
    <citation type="submission" date="2018-11" db="EMBL/GenBank/DDBJ databases">
        <title>Photobacterium sp. BEI247 sp. nov., a marine bacterium isolated from Yongle Blue Hole in the South China Sea.</title>
        <authorList>
            <person name="Wang X."/>
        </authorList>
    </citation>
    <scope>NUCLEOTIDE SEQUENCE [LARGE SCALE GENOMIC DNA]</scope>
    <source>
        <strain evidence="4">BEI247</strain>
    </source>
</reference>
<dbReference type="EMBL" id="RJLM01000005">
    <property type="protein sequence ID" value="RWX55080.1"/>
    <property type="molecule type" value="Genomic_DNA"/>
</dbReference>
<sequence>MKNFVAGVIALIVGFFTVTLAAIMGLFIGIAALIARPFIKKKVAAAYAEAVKQQSQSGAHENNSTVIDGEFDDITDKPQGSNRSQAQTSAGQFNQLPQSS</sequence>
<keyword evidence="4" id="KW-1185">Reference proteome</keyword>
<feature type="compositionally biased region" description="Polar residues" evidence="1">
    <location>
        <begin position="78"/>
        <end position="100"/>
    </location>
</feature>
<dbReference type="OrthoDB" id="5901727at2"/>
<protein>
    <submittedName>
        <fullName evidence="3">Uncharacterized protein</fullName>
    </submittedName>
</protein>
<dbReference type="AlphaFoldDB" id="A0A3S3UL84"/>
<evidence type="ECO:0000256" key="2">
    <source>
        <dbReference type="SAM" id="Phobius"/>
    </source>
</evidence>
<evidence type="ECO:0000313" key="3">
    <source>
        <dbReference type="EMBL" id="RWX55080.1"/>
    </source>
</evidence>
<gene>
    <name evidence="3" type="ORF">EDI28_15235</name>
</gene>
<comment type="caution">
    <text evidence="3">The sequence shown here is derived from an EMBL/GenBank/DDBJ whole genome shotgun (WGS) entry which is preliminary data.</text>
</comment>
<evidence type="ECO:0000313" key="4">
    <source>
        <dbReference type="Proteomes" id="UP000287563"/>
    </source>
</evidence>
<feature type="compositionally biased region" description="Polar residues" evidence="1">
    <location>
        <begin position="53"/>
        <end position="66"/>
    </location>
</feature>
<keyword evidence="2" id="KW-0472">Membrane</keyword>
<proteinExistence type="predicted"/>
<name>A0A3S3UL84_9GAMM</name>
<dbReference type="Proteomes" id="UP000287563">
    <property type="component" value="Unassembled WGS sequence"/>
</dbReference>
<organism evidence="3 4">
    <name type="scientific">Photobacterium chitinilyticum</name>
    <dbReference type="NCBI Taxonomy" id="2485123"/>
    <lineage>
        <taxon>Bacteria</taxon>
        <taxon>Pseudomonadati</taxon>
        <taxon>Pseudomonadota</taxon>
        <taxon>Gammaproteobacteria</taxon>
        <taxon>Vibrionales</taxon>
        <taxon>Vibrionaceae</taxon>
        <taxon>Photobacterium</taxon>
    </lineage>
</organism>
<keyword evidence="2" id="KW-1133">Transmembrane helix</keyword>